<dbReference type="EMBL" id="LR796835">
    <property type="protein sequence ID" value="CAB4169037.1"/>
    <property type="molecule type" value="Genomic_DNA"/>
</dbReference>
<gene>
    <name evidence="2" type="ORF">UFOVP581_37</name>
</gene>
<evidence type="ECO:0000256" key="1">
    <source>
        <dbReference type="SAM" id="Phobius"/>
    </source>
</evidence>
<proteinExistence type="predicted"/>
<name>A0A6J5PCW6_9CAUD</name>
<sequence>MFDSFFFGLGLSFGVYAIITAYMVGVEKSTAIRQQQAHDLREKAAEVSRLKIDLTRAYEALSLEQR</sequence>
<keyword evidence="1" id="KW-0812">Transmembrane</keyword>
<keyword evidence="1" id="KW-0472">Membrane</keyword>
<accession>A0A6J5PCW6</accession>
<protein>
    <submittedName>
        <fullName evidence="2">Uncharacterized protein</fullName>
    </submittedName>
</protein>
<evidence type="ECO:0000313" key="2">
    <source>
        <dbReference type="EMBL" id="CAB4169037.1"/>
    </source>
</evidence>
<reference evidence="2" key="1">
    <citation type="submission" date="2020-04" db="EMBL/GenBank/DDBJ databases">
        <authorList>
            <person name="Chiriac C."/>
            <person name="Salcher M."/>
            <person name="Ghai R."/>
            <person name="Kavagutti S V."/>
        </authorList>
    </citation>
    <scope>NUCLEOTIDE SEQUENCE</scope>
</reference>
<organism evidence="2">
    <name type="scientific">uncultured Caudovirales phage</name>
    <dbReference type="NCBI Taxonomy" id="2100421"/>
    <lineage>
        <taxon>Viruses</taxon>
        <taxon>Duplodnaviria</taxon>
        <taxon>Heunggongvirae</taxon>
        <taxon>Uroviricota</taxon>
        <taxon>Caudoviricetes</taxon>
        <taxon>Peduoviridae</taxon>
        <taxon>Maltschvirus</taxon>
        <taxon>Maltschvirus maltsch</taxon>
    </lineage>
</organism>
<keyword evidence="1" id="KW-1133">Transmembrane helix</keyword>
<feature type="transmembrane region" description="Helical" evidence="1">
    <location>
        <begin position="6"/>
        <end position="26"/>
    </location>
</feature>